<keyword evidence="2" id="KW-1185">Reference proteome</keyword>
<dbReference type="OrthoDB" id="1955045at2"/>
<sequence>MAKINSCEKFFLGKIAEGLEIMSQKFTKEDIELLLSSKPEFSENIVLKFKNSLDFAYKNDLKQYKDKLTEVNPEPLWENNIVKLYKGRDNVLRDLVIQWYISYQKPGIFSLVKSVFKKNF</sequence>
<protein>
    <submittedName>
        <fullName evidence="1">Uncharacterized protein</fullName>
    </submittedName>
</protein>
<dbReference type="Proteomes" id="UP000019681">
    <property type="component" value="Unassembled WGS sequence"/>
</dbReference>
<dbReference type="EMBL" id="AZQP01000001">
    <property type="protein sequence ID" value="EYE89859.1"/>
    <property type="molecule type" value="Genomic_DNA"/>
</dbReference>
<evidence type="ECO:0000313" key="1">
    <source>
        <dbReference type="EMBL" id="EYE89859.1"/>
    </source>
</evidence>
<dbReference type="RefSeq" id="WP_035377068.1">
    <property type="nucleotide sequence ID" value="NZ_AZQP01000001.1"/>
</dbReference>
<dbReference type="AlphaFoldDB" id="A0A017RZN2"/>
<organism evidence="1 2">
    <name type="scientific">Fervidicella metallireducens AeB</name>
    <dbReference type="NCBI Taxonomy" id="1403537"/>
    <lineage>
        <taxon>Bacteria</taxon>
        <taxon>Bacillati</taxon>
        <taxon>Bacillota</taxon>
        <taxon>Clostridia</taxon>
        <taxon>Eubacteriales</taxon>
        <taxon>Clostridiaceae</taxon>
        <taxon>Fervidicella</taxon>
    </lineage>
</organism>
<accession>A0A017RZN2</accession>
<comment type="caution">
    <text evidence="1">The sequence shown here is derived from an EMBL/GenBank/DDBJ whole genome shotgun (WGS) entry which is preliminary data.</text>
</comment>
<reference evidence="1 2" key="1">
    <citation type="journal article" date="2014" name="Genome Announc.">
        <title>Draft Genome Sequence of Fervidicella metallireducens Strain AeBT, an Iron-Reducing Thermoanaerobe from the Great Artesian Basin.</title>
        <authorList>
            <person name="Patel B.K."/>
        </authorList>
    </citation>
    <scope>NUCLEOTIDE SEQUENCE [LARGE SCALE GENOMIC DNA]</scope>
    <source>
        <strain evidence="1 2">AeB</strain>
    </source>
</reference>
<proteinExistence type="predicted"/>
<evidence type="ECO:0000313" key="2">
    <source>
        <dbReference type="Proteomes" id="UP000019681"/>
    </source>
</evidence>
<gene>
    <name evidence="1" type="ORF">Q428_00170</name>
</gene>
<name>A0A017RZN2_9CLOT</name>